<evidence type="ECO:0000313" key="2">
    <source>
        <dbReference type="EMBL" id="MCW1884389.1"/>
    </source>
</evidence>
<protein>
    <submittedName>
        <fullName evidence="2">Uncharacterized protein</fullName>
    </submittedName>
</protein>
<feature type="transmembrane region" description="Helical" evidence="1">
    <location>
        <begin position="55"/>
        <end position="75"/>
    </location>
</feature>
<keyword evidence="1" id="KW-0472">Membrane</keyword>
<reference evidence="2 3" key="1">
    <citation type="submission" date="2022-10" db="EMBL/GenBank/DDBJ databases">
        <title>Luteolibacter flavescens strain MCCC 1K03193, whole genome shotgun sequencing project.</title>
        <authorList>
            <person name="Zhao G."/>
            <person name="Shen L."/>
        </authorList>
    </citation>
    <scope>NUCLEOTIDE SEQUENCE [LARGE SCALE GENOMIC DNA]</scope>
    <source>
        <strain evidence="2 3">MCCC 1K03193</strain>
    </source>
</reference>
<sequence>MPSRSSAESVSRSRSIHDKRPFRVAMLFALVHYLCLIAFLTCGAIMLLHPHPMTMVRPLIASAIAVAVSWLASFLRRRTARCPLCKGSSLLDTGASKHAKALRIPPLNYGTTAVLSLLFLTRFRCMYCGTPYDLMKRSAVERRRDQFGR</sequence>
<dbReference type="RefSeq" id="WP_264500349.1">
    <property type="nucleotide sequence ID" value="NZ_JAPDDS010000003.1"/>
</dbReference>
<gene>
    <name evidence="2" type="ORF">OKA04_06570</name>
</gene>
<name>A0ABT3FMG5_9BACT</name>
<dbReference type="EMBL" id="JAPDDS010000003">
    <property type="protein sequence ID" value="MCW1884389.1"/>
    <property type="molecule type" value="Genomic_DNA"/>
</dbReference>
<evidence type="ECO:0000313" key="3">
    <source>
        <dbReference type="Proteomes" id="UP001207930"/>
    </source>
</evidence>
<accession>A0ABT3FMG5</accession>
<keyword evidence="3" id="KW-1185">Reference proteome</keyword>
<organism evidence="2 3">
    <name type="scientific">Luteolibacter flavescens</name>
    <dbReference type="NCBI Taxonomy" id="1859460"/>
    <lineage>
        <taxon>Bacteria</taxon>
        <taxon>Pseudomonadati</taxon>
        <taxon>Verrucomicrobiota</taxon>
        <taxon>Verrucomicrobiia</taxon>
        <taxon>Verrucomicrobiales</taxon>
        <taxon>Verrucomicrobiaceae</taxon>
        <taxon>Luteolibacter</taxon>
    </lineage>
</organism>
<dbReference type="Proteomes" id="UP001207930">
    <property type="component" value="Unassembled WGS sequence"/>
</dbReference>
<comment type="caution">
    <text evidence="2">The sequence shown here is derived from an EMBL/GenBank/DDBJ whole genome shotgun (WGS) entry which is preliminary data.</text>
</comment>
<keyword evidence="1" id="KW-1133">Transmembrane helix</keyword>
<feature type="transmembrane region" description="Helical" evidence="1">
    <location>
        <begin position="21"/>
        <end position="49"/>
    </location>
</feature>
<proteinExistence type="predicted"/>
<keyword evidence="1" id="KW-0812">Transmembrane</keyword>
<evidence type="ECO:0000256" key="1">
    <source>
        <dbReference type="SAM" id="Phobius"/>
    </source>
</evidence>